<sequence length="96" mass="10348">MLVAEKLSYLLLVSTCKQPNELLNSPTAAAVPLLVFLSYSEVTWVLLRASSGHSLLALLRLSSTATRARFRPGGRLEAARSCSAPPWEGAPSPLNR</sequence>
<reference evidence="2 3" key="1">
    <citation type="submission" date="2021-06" db="EMBL/GenBank/DDBJ databases">
        <authorList>
            <person name="Palmer J.M."/>
        </authorList>
    </citation>
    <scope>NUCLEOTIDE SEQUENCE [LARGE SCALE GENOMIC DNA]</scope>
    <source>
        <strain evidence="2 3">GA_2019</strain>
        <tissue evidence="2">Muscle</tissue>
    </source>
</reference>
<evidence type="ECO:0000313" key="2">
    <source>
        <dbReference type="EMBL" id="MEQ2189876.1"/>
    </source>
</evidence>
<accession>A0ABV0Q2X2</accession>
<comment type="caution">
    <text evidence="2">The sequence shown here is derived from an EMBL/GenBank/DDBJ whole genome shotgun (WGS) entry which is preliminary data.</text>
</comment>
<gene>
    <name evidence="2" type="ORF">GOODEAATRI_029898</name>
</gene>
<protein>
    <recommendedName>
        <fullName evidence="4">Secreted protein</fullName>
    </recommendedName>
</protein>
<dbReference type="EMBL" id="JAHRIO010094514">
    <property type="protein sequence ID" value="MEQ2189876.1"/>
    <property type="molecule type" value="Genomic_DNA"/>
</dbReference>
<keyword evidence="3" id="KW-1185">Reference proteome</keyword>
<feature type="region of interest" description="Disordered" evidence="1">
    <location>
        <begin position="75"/>
        <end position="96"/>
    </location>
</feature>
<evidence type="ECO:0000256" key="1">
    <source>
        <dbReference type="SAM" id="MobiDB-lite"/>
    </source>
</evidence>
<evidence type="ECO:0000313" key="3">
    <source>
        <dbReference type="Proteomes" id="UP001476798"/>
    </source>
</evidence>
<evidence type="ECO:0008006" key="4">
    <source>
        <dbReference type="Google" id="ProtNLM"/>
    </source>
</evidence>
<organism evidence="2 3">
    <name type="scientific">Goodea atripinnis</name>
    <dbReference type="NCBI Taxonomy" id="208336"/>
    <lineage>
        <taxon>Eukaryota</taxon>
        <taxon>Metazoa</taxon>
        <taxon>Chordata</taxon>
        <taxon>Craniata</taxon>
        <taxon>Vertebrata</taxon>
        <taxon>Euteleostomi</taxon>
        <taxon>Actinopterygii</taxon>
        <taxon>Neopterygii</taxon>
        <taxon>Teleostei</taxon>
        <taxon>Neoteleostei</taxon>
        <taxon>Acanthomorphata</taxon>
        <taxon>Ovalentaria</taxon>
        <taxon>Atherinomorphae</taxon>
        <taxon>Cyprinodontiformes</taxon>
        <taxon>Goodeidae</taxon>
        <taxon>Goodea</taxon>
    </lineage>
</organism>
<proteinExistence type="predicted"/>
<name>A0ABV0Q2X2_9TELE</name>
<dbReference type="Proteomes" id="UP001476798">
    <property type="component" value="Unassembled WGS sequence"/>
</dbReference>